<dbReference type="RefSeq" id="WP_191189716.1">
    <property type="nucleotide sequence ID" value="NZ_JACWMY010000007.1"/>
</dbReference>
<evidence type="ECO:0000313" key="3">
    <source>
        <dbReference type="Proteomes" id="UP000606600"/>
    </source>
</evidence>
<dbReference type="EMBL" id="JACWMY010000007">
    <property type="protein sequence ID" value="MBD1365051.1"/>
    <property type="molecule type" value="Genomic_DNA"/>
</dbReference>
<keyword evidence="3" id="KW-1185">Reference proteome</keyword>
<reference evidence="2 3" key="1">
    <citation type="submission" date="2020-09" db="EMBL/GenBank/DDBJ databases">
        <title>Novel species of Mucilaginibacter isolated from a glacier on the Tibetan Plateau.</title>
        <authorList>
            <person name="Liu Q."/>
            <person name="Xin Y.-H."/>
        </authorList>
    </citation>
    <scope>NUCLEOTIDE SEQUENCE [LARGE SCALE GENOMIC DNA]</scope>
    <source>
        <strain evidence="2 3">ZT4R22</strain>
    </source>
</reference>
<accession>A0ABR7WRW6</accession>
<proteinExistence type="predicted"/>
<name>A0ABR7WRW6_9SPHI</name>
<gene>
    <name evidence="2" type="ORF">IDJ77_14615</name>
</gene>
<comment type="caution">
    <text evidence="2">The sequence shown here is derived from an EMBL/GenBank/DDBJ whole genome shotgun (WGS) entry which is preliminary data.</text>
</comment>
<feature type="domain" description="DUF695" evidence="1">
    <location>
        <begin position="239"/>
        <end position="362"/>
    </location>
</feature>
<dbReference type="Pfam" id="PF05117">
    <property type="entry name" value="DUF695"/>
    <property type="match status" value="1"/>
</dbReference>
<evidence type="ECO:0000313" key="2">
    <source>
        <dbReference type="EMBL" id="MBD1365051.1"/>
    </source>
</evidence>
<organism evidence="2 3">
    <name type="scientific">Mucilaginibacter pankratovii</name>
    <dbReference type="NCBI Taxonomy" id="2772110"/>
    <lineage>
        <taxon>Bacteria</taxon>
        <taxon>Pseudomonadati</taxon>
        <taxon>Bacteroidota</taxon>
        <taxon>Sphingobacteriia</taxon>
        <taxon>Sphingobacteriales</taxon>
        <taxon>Sphingobacteriaceae</taxon>
        <taxon>Mucilaginibacter</taxon>
    </lineage>
</organism>
<protein>
    <submittedName>
        <fullName evidence="2">DUF695 domain-containing protein</fullName>
    </submittedName>
</protein>
<sequence>MSFLKKLFSKKEQPIKSYDNFWDWFVANEKDFFTAVKHGKYIESEFFDKLSPKLAELKDGFFFLTGMLDDNTAELVLTADGNIKNIAFVEELVSEAPKIEGWKFTALKPALDIKDVTISMAGYKFASDNLFFYADEVIGYPDEIHIRVIHSDFNESNKAEITNGTYIFLDNMLGELNFATTIDDLKIMGKNDAEKELIPIEKLKSYLIWREKEFIEKYEGIRRDTENDNYSSFKAELPNGNPMIAIINADLLNWDSKASHPWILNIEIKYDGKNNNGMPDEATYQLLDQIEDEITSELKDLDGYLNIGRETADSVREIYFACKDFRKPSKVMHAIQQKYAHRLAIDFDTYKDKYWQSLNRFLA</sequence>
<evidence type="ECO:0000259" key="1">
    <source>
        <dbReference type="Pfam" id="PF05117"/>
    </source>
</evidence>
<dbReference type="Proteomes" id="UP000606600">
    <property type="component" value="Unassembled WGS sequence"/>
</dbReference>
<dbReference type="InterPro" id="IPR016097">
    <property type="entry name" value="DUF695"/>
</dbReference>